<dbReference type="Pfam" id="PF18034">
    <property type="entry name" value="Bac_GH3_C"/>
    <property type="match status" value="1"/>
</dbReference>
<evidence type="ECO:0000313" key="9">
    <source>
        <dbReference type="Proteomes" id="UP000707356"/>
    </source>
</evidence>
<evidence type="ECO:0000256" key="5">
    <source>
        <dbReference type="ARBA" id="ARBA00023295"/>
    </source>
</evidence>
<dbReference type="InterPro" id="IPR036962">
    <property type="entry name" value="Glyco_hydro_3_N_sf"/>
</dbReference>
<dbReference type="Gene3D" id="3.40.50.10870">
    <property type="entry name" value="Glycosyl hydrolase family 3"/>
    <property type="match status" value="1"/>
</dbReference>
<comment type="similarity">
    <text evidence="2">Belongs to the glycosyl hydrolase 3 family.</text>
</comment>
<evidence type="ECO:0000259" key="6">
    <source>
        <dbReference type="Pfam" id="PF00933"/>
    </source>
</evidence>
<evidence type="ECO:0000313" key="8">
    <source>
        <dbReference type="EMBL" id="MBW4465384.1"/>
    </source>
</evidence>
<organism evidence="8 9">
    <name type="scientific">Pegethrix bostrychoides GSE-TBD4-15B</name>
    <dbReference type="NCBI Taxonomy" id="2839662"/>
    <lineage>
        <taxon>Bacteria</taxon>
        <taxon>Bacillati</taxon>
        <taxon>Cyanobacteriota</taxon>
        <taxon>Cyanophyceae</taxon>
        <taxon>Oculatellales</taxon>
        <taxon>Oculatellaceae</taxon>
        <taxon>Pegethrix</taxon>
    </lineage>
</organism>
<dbReference type="InterPro" id="IPR017853">
    <property type="entry name" value="GH"/>
</dbReference>
<evidence type="ECO:0000256" key="3">
    <source>
        <dbReference type="ARBA" id="ARBA00012663"/>
    </source>
</evidence>
<dbReference type="GO" id="GO:0009254">
    <property type="term" value="P:peptidoglycan turnover"/>
    <property type="evidence" value="ECO:0007669"/>
    <property type="project" value="TreeGrafter"/>
</dbReference>
<dbReference type="InterPro" id="IPR050226">
    <property type="entry name" value="NagZ_Beta-hexosaminidase"/>
</dbReference>
<comment type="caution">
    <text evidence="8">The sequence shown here is derived from an EMBL/GenBank/DDBJ whole genome shotgun (WGS) entry which is preliminary data.</text>
</comment>
<reference evidence="8" key="1">
    <citation type="submission" date="2021-05" db="EMBL/GenBank/DDBJ databases">
        <authorList>
            <person name="Pietrasiak N."/>
            <person name="Ward R."/>
            <person name="Stajich J.E."/>
            <person name="Kurbessoian T."/>
        </authorList>
    </citation>
    <scope>NUCLEOTIDE SEQUENCE</scope>
    <source>
        <strain evidence="8">GSE-TBD4-15B</strain>
    </source>
</reference>
<dbReference type="Proteomes" id="UP000707356">
    <property type="component" value="Unassembled WGS sequence"/>
</dbReference>
<dbReference type="GO" id="GO:0005975">
    <property type="term" value="P:carbohydrate metabolic process"/>
    <property type="evidence" value="ECO:0007669"/>
    <property type="project" value="InterPro"/>
</dbReference>
<dbReference type="InterPro" id="IPR041518">
    <property type="entry name" value="Bac_GH3_C"/>
</dbReference>
<proteinExistence type="inferred from homology"/>
<dbReference type="EMBL" id="JAHHHV010000041">
    <property type="protein sequence ID" value="MBW4465384.1"/>
    <property type="molecule type" value="Genomic_DNA"/>
</dbReference>
<dbReference type="PANTHER" id="PTHR30480">
    <property type="entry name" value="BETA-HEXOSAMINIDASE-RELATED"/>
    <property type="match status" value="1"/>
</dbReference>
<keyword evidence="5" id="KW-0326">Glycosidase</keyword>
<accession>A0A951PB17</accession>
<gene>
    <name evidence="8" type="ORF">KME07_08085</name>
</gene>
<dbReference type="Gene3D" id="3.20.20.300">
    <property type="entry name" value="Glycoside hydrolase, family 3, N-terminal domain"/>
    <property type="match status" value="1"/>
</dbReference>
<dbReference type="PANTHER" id="PTHR30480:SF13">
    <property type="entry name" value="BETA-HEXOSAMINIDASE"/>
    <property type="match status" value="1"/>
</dbReference>
<dbReference type="Pfam" id="PF00933">
    <property type="entry name" value="Glyco_hydro_3"/>
    <property type="match status" value="1"/>
</dbReference>
<name>A0A951PB17_9CYAN</name>
<evidence type="ECO:0000259" key="7">
    <source>
        <dbReference type="Pfam" id="PF18034"/>
    </source>
</evidence>
<keyword evidence="4" id="KW-0378">Hydrolase</keyword>
<feature type="domain" description="Bacterial Glycosyl hydrolase family 3 C-terminal" evidence="7">
    <location>
        <begin position="388"/>
        <end position="523"/>
    </location>
</feature>
<reference evidence="8" key="2">
    <citation type="journal article" date="2022" name="Microbiol. Resour. Announc.">
        <title>Metagenome Sequencing to Explore Phylogenomics of Terrestrial Cyanobacteria.</title>
        <authorList>
            <person name="Ward R.D."/>
            <person name="Stajich J.E."/>
            <person name="Johansen J.R."/>
            <person name="Huntemann M."/>
            <person name="Clum A."/>
            <person name="Foster B."/>
            <person name="Foster B."/>
            <person name="Roux S."/>
            <person name="Palaniappan K."/>
            <person name="Varghese N."/>
            <person name="Mukherjee S."/>
            <person name="Reddy T.B.K."/>
            <person name="Daum C."/>
            <person name="Copeland A."/>
            <person name="Chen I.A."/>
            <person name="Ivanova N.N."/>
            <person name="Kyrpides N.C."/>
            <person name="Shapiro N."/>
            <person name="Eloe-Fadrosh E.A."/>
            <person name="Pietrasiak N."/>
        </authorList>
    </citation>
    <scope>NUCLEOTIDE SEQUENCE</scope>
    <source>
        <strain evidence="8">GSE-TBD4-15B</strain>
    </source>
</reference>
<dbReference type="InterPro" id="IPR001764">
    <property type="entry name" value="Glyco_hydro_3_N"/>
</dbReference>
<comment type="catalytic activity">
    <reaction evidence="1">
        <text>Hydrolysis of terminal non-reducing N-acetyl-D-hexosamine residues in N-acetyl-beta-D-hexosaminides.</text>
        <dbReference type="EC" id="3.2.1.52"/>
    </reaction>
</comment>
<evidence type="ECO:0000256" key="1">
    <source>
        <dbReference type="ARBA" id="ARBA00001231"/>
    </source>
</evidence>
<dbReference type="EC" id="3.2.1.52" evidence="3"/>
<feature type="domain" description="Glycoside hydrolase family 3 N-terminal" evidence="6">
    <location>
        <begin position="17"/>
        <end position="344"/>
    </location>
</feature>
<dbReference type="GO" id="GO:0004563">
    <property type="term" value="F:beta-N-acetylhexosaminidase activity"/>
    <property type="evidence" value="ECO:0007669"/>
    <property type="project" value="UniProtKB-EC"/>
</dbReference>
<evidence type="ECO:0000256" key="2">
    <source>
        <dbReference type="ARBA" id="ARBA00005336"/>
    </source>
</evidence>
<sequence>MLSQPKPMQLDWQQLSLSEQIAQMIVVRASGHLFDHQIQYPVWEPAAAKLEHLLKLGVGGVILLGGSAVEVAARTEQLQAWATIPLLIAADIEEGVGQRFAGAVWFPPPMAVAAIAESDLPNALTYAEQMGAATAQEALAIGINWLLAPVVDVNNNPANPVINLRAWGETAETVTQLTQAFLKGTNQHPVLTAAKHFPGHGDTATDSHLELPIMRHDKARLEAVELAPFRAAIAAGVDAVMTAHLKLPVWDAEAPATFSRAIVTDLLRQQMGFDGLIVTDALVMGAITQQYGANEAAVLAVEAGADVLMMPSDPEGAILALAAAVESGRIPQAQIQASLARIWRAKQKVLTALPNVMQLAQPQTLRLVNQILQASLTLHQPVPLAAPDQPRNLILTDDALNCAFLNRQAPAIALPQAAGYSLQVVDSYSPPLDWQANWQTASPPTLLQLFIRGNPFRNSAELVRLAEHWLKHLLDAHQLLALAVYGSPYVMKQFQRLLPADLPYVFSYGQLPTAQAVALKALLSDPAPTIQTREFTD</sequence>
<protein>
    <recommendedName>
        <fullName evidence="3">beta-N-acetylhexosaminidase</fullName>
        <ecNumber evidence="3">3.2.1.52</ecNumber>
    </recommendedName>
</protein>
<dbReference type="AlphaFoldDB" id="A0A951PB17"/>
<dbReference type="SUPFAM" id="SSF51445">
    <property type="entry name" value="(Trans)glycosidases"/>
    <property type="match status" value="1"/>
</dbReference>
<evidence type="ECO:0000256" key="4">
    <source>
        <dbReference type="ARBA" id="ARBA00022801"/>
    </source>
</evidence>